<accession>A0A383DGH3</accession>
<dbReference type="AlphaFoldDB" id="A0A383DGH3"/>
<reference evidence="1" key="1">
    <citation type="submission" date="2018-05" db="EMBL/GenBank/DDBJ databases">
        <authorList>
            <person name="Lanie J.A."/>
            <person name="Ng W.-L."/>
            <person name="Kazmierczak K.M."/>
            <person name="Andrzejewski T.M."/>
            <person name="Davidsen T.M."/>
            <person name="Wayne K.J."/>
            <person name="Tettelin H."/>
            <person name="Glass J.I."/>
            <person name="Rusch D."/>
            <person name="Podicherti R."/>
            <person name="Tsui H.-C.T."/>
            <person name="Winkler M.E."/>
        </authorList>
    </citation>
    <scope>NUCLEOTIDE SEQUENCE</scope>
</reference>
<proteinExistence type="predicted"/>
<dbReference type="EMBL" id="UINC01217135">
    <property type="protein sequence ID" value="SVE43596.1"/>
    <property type="molecule type" value="Genomic_DNA"/>
</dbReference>
<sequence length="41" mass="4791">MQDYSYIYVCGMVLTNTEITPHSHNTKQLKNAPGLFTRRVY</sequence>
<name>A0A383DGH3_9ZZZZ</name>
<gene>
    <name evidence="1" type="ORF">METZ01_LOCUS496450</name>
</gene>
<protein>
    <submittedName>
        <fullName evidence="1">Uncharacterized protein</fullName>
    </submittedName>
</protein>
<organism evidence="1">
    <name type="scientific">marine metagenome</name>
    <dbReference type="NCBI Taxonomy" id="408172"/>
    <lineage>
        <taxon>unclassified sequences</taxon>
        <taxon>metagenomes</taxon>
        <taxon>ecological metagenomes</taxon>
    </lineage>
</organism>
<evidence type="ECO:0000313" key="1">
    <source>
        <dbReference type="EMBL" id="SVE43596.1"/>
    </source>
</evidence>